<dbReference type="InterPro" id="IPR001881">
    <property type="entry name" value="EGF-like_Ca-bd_dom"/>
</dbReference>
<evidence type="ECO:0000256" key="4">
    <source>
        <dbReference type="ARBA" id="ARBA00023157"/>
    </source>
</evidence>
<proteinExistence type="predicted"/>
<dbReference type="PaxDb" id="3218-PP1S347_19V6.1"/>
<gene>
    <name evidence="10" type="primary">LOC112280696</name>
    <name evidence="9" type="ORF">PHYPA_000120</name>
</gene>
<keyword evidence="11" id="KW-1185">Reference proteome</keyword>
<reference evidence="9 11" key="1">
    <citation type="journal article" date="2008" name="Science">
        <title>The Physcomitrella genome reveals evolutionary insights into the conquest of land by plants.</title>
        <authorList>
            <person name="Rensing S."/>
            <person name="Lang D."/>
            <person name="Zimmer A."/>
            <person name="Terry A."/>
            <person name="Salamov A."/>
            <person name="Shapiro H."/>
            <person name="Nishiyama T."/>
            <person name="Perroud P.-F."/>
            <person name="Lindquist E."/>
            <person name="Kamisugi Y."/>
            <person name="Tanahashi T."/>
            <person name="Sakakibara K."/>
            <person name="Fujita T."/>
            <person name="Oishi K."/>
            <person name="Shin-I T."/>
            <person name="Kuroki Y."/>
            <person name="Toyoda A."/>
            <person name="Suzuki Y."/>
            <person name="Hashimoto A."/>
            <person name="Yamaguchi K."/>
            <person name="Sugano A."/>
            <person name="Kohara Y."/>
            <person name="Fujiyama A."/>
            <person name="Anterola A."/>
            <person name="Aoki S."/>
            <person name="Ashton N."/>
            <person name="Barbazuk W.B."/>
            <person name="Barker E."/>
            <person name="Bennetzen J."/>
            <person name="Bezanilla M."/>
            <person name="Blankenship R."/>
            <person name="Cho S.H."/>
            <person name="Dutcher S."/>
            <person name="Estelle M."/>
            <person name="Fawcett J.A."/>
            <person name="Gundlach H."/>
            <person name="Hanada K."/>
            <person name="Heyl A."/>
            <person name="Hicks K.A."/>
            <person name="Hugh J."/>
            <person name="Lohr M."/>
            <person name="Mayer K."/>
            <person name="Melkozernov A."/>
            <person name="Murata T."/>
            <person name="Nelson D."/>
            <person name="Pils B."/>
            <person name="Prigge M."/>
            <person name="Reiss B."/>
            <person name="Renner T."/>
            <person name="Rombauts S."/>
            <person name="Rushton P."/>
            <person name="Sanderfoot A."/>
            <person name="Schween G."/>
            <person name="Shiu S.-H."/>
            <person name="Stueber K."/>
            <person name="Theodoulou F.L."/>
            <person name="Tu H."/>
            <person name="Van de Peer Y."/>
            <person name="Verrier P.J."/>
            <person name="Waters E."/>
            <person name="Wood A."/>
            <person name="Yang L."/>
            <person name="Cove D."/>
            <person name="Cuming A."/>
            <person name="Hasebe M."/>
            <person name="Lucas S."/>
            <person name="Mishler D.B."/>
            <person name="Reski R."/>
            <person name="Grigoriev I."/>
            <person name="Quatrano R.S."/>
            <person name="Boore J.L."/>
        </authorList>
    </citation>
    <scope>NUCLEOTIDE SEQUENCE [LARGE SCALE GENOMIC DNA]</scope>
    <source>
        <strain evidence="10 11">cv. Gransden 2004</strain>
    </source>
</reference>
<feature type="domain" description="EGF-like" evidence="8">
    <location>
        <begin position="41"/>
        <end position="77"/>
    </location>
</feature>
<evidence type="ECO:0000256" key="6">
    <source>
        <dbReference type="SAM" id="MobiDB-lite"/>
    </source>
</evidence>
<sequence>MPKRSLADTWKMRGGTLKIVALVAVLAFFVFLEFQTAEAQLVNECRSQTLNNCDVNAYCYDTPNSYFCQCRRGWYGDGLVGPGYNGCTRRRISTWRIIVSIIGSILGALLLACCLAGCIRNCVRARSRRAMEPQGDPAYGYPAQQPYPPQQGVPMHATQTNKVPPPAGVV</sequence>
<dbReference type="PROSITE" id="PS50026">
    <property type="entry name" value="EGF_3"/>
    <property type="match status" value="1"/>
</dbReference>
<dbReference type="InterPro" id="IPR024731">
    <property type="entry name" value="NELL2-like_EGF"/>
</dbReference>
<dbReference type="FunFam" id="2.10.25.10:FF:000038">
    <property type="entry name" value="Fibrillin 2"/>
    <property type="match status" value="1"/>
</dbReference>
<evidence type="ECO:0000313" key="10">
    <source>
        <dbReference type="EnsemblPlants" id="Pp3c1_3100V3.1"/>
    </source>
</evidence>
<evidence type="ECO:0000256" key="5">
    <source>
        <dbReference type="PROSITE-ProRule" id="PRU00076"/>
    </source>
</evidence>
<evidence type="ECO:0000313" key="9">
    <source>
        <dbReference type="EMBL" id="PNR61697.1"/>
    </source>
</evidence>
<dbReference type="InterPro" id="IPR000742">
    <property type="entry name" value="EGF"/>
</dbReference>
<keyword evidence="2" id="KW-0732">Signal</keyword>
<keyword evidence="7" id="KW-0472">Membrane</keyword>
<evidence type="ECO:0000313" key="11">
    <source>
        <dbReference type="Proteomes" id="UP000006727"/>
    </source>
</evidence>
<dbReference type="Proteomes" id="UP000006727">
    <property type="component" value="Chromosome 1"/>
</dbReference>
<evidence type="ECO:0000256" key="7">
    <source>
        <dbReference type="SAM" id="Phobius"/>
    </source>
</evidence>
<comment type="caution">
    <text evidence="5">Lacks conserved residue(s) required for the propagation of feature annotation.</text>
</comment>
<evidence type="ECO:0000256" key="1">
    <source>
        <dbReference type="ARBA" id="ARBA00022536"/>
    </source>
</evidence>
<organism evidence="9">
    <name type="scientific">Physcomitrium patens</name>
    <name type="common">Spreading-leaved earth moss</name>
    <name type="synonym">Physcomitrella patens</name>
    <dbReference type="NCBI Taxonomy" id="3218"/>
    <lineage>
        <taxon>Eukaryota</taxon>
        <taxon>Viridiplantae</taxon>
        <taxon>Streptophyta</taxon>
        <taxon>Embryophyta</taxon>
        <taxon>Bryophyta</taxon>
        <taxon>Bryophytina</taxon>
        <taxon>Bryopsida</taxon>
        <taxon>Funariidae</taxon>
        <taxon>Funariales</taxon>
        <taxon>Funariaceae</taxon>
        <taxon>Physcomitrium</taxon>
    </lineage>
</organism>
<dbReference type="EMBL" id="ABEU02000001">
    <property type="protein sequence ID" value="PNR61697.1"/>
    <property type="molecule type" value="Genomic_DNA"/>
</dbReference>
<dbReference type="AlphaFoldDB" id="A0A2K1L6N7"/>
<keyword evidence="7" id="KW-0812">Transmembrane</keyword>
<keyword evidence="1 5" id="KW-0245">EGF-like domain</keyword>
<evidence type="ECO:0000259" key="8">
    <source>
        <dbReference type="PROSITE" id="PS50026"/>
    </source>
</evidence>
<keyword evidence="3" id="KW-0677">Repeat</keyword>
<dbReference type="Gramene" id="Pp3c1_3100V3.2">
    <property type="protein sequence ID" value="Pp3c1_3100V3.2"/>
    <property type="gene ID" value="Pp3c1_3100"/>
</dbReference>
<dbReference type="OrthoDB" id="4405280at2759"/>
<keyword evidence="7" id="KW-1133">Transmembrane helix</keyword>
<evidence type="ECO:0000256" key="2">
    <source>
        <dbReference type="ARBA" id="ARBA00022729"/>
    </source>
</evidence>
<dbReference type="Gene3D" id="2.10.25.10">
    <property type="entry name" value="Laminin"/>
    <property type="match status" value="1"/>
</dbReference>
<protein>
    <recommendedName>
        <fullName evidence="8">EGF-like domain-containing protein</fullName>
    </recommendedName>
</protein>
<dbReference type="Gramene" id="Pp3c1_3100V3.1">
    <property type="protein sequence ID" value="Pp3c1_3100V3.1"/>
    <property type="gene ID" value="Pp3c1_3100"/>
</dbReference>
<dbReference type="CDD" id="cd00054">
    <property type="entry name" value="EGF_CA"/>
    <property type="match status" value="1"/>
</dbReference>
<dbReference type="SUPFAM" id="SSF57196">
    <property type="entry name" value="EGF/Laminin"/>
    <property type="match status" value="1"/>
</dbReference>
<dbReference type="GeneID" id="112280696"/>
<feature type="region of interest" description="Disordered" evidence="6">
    <location>
        <begin position="150"/>
        <end position="170"/>
    </location>
</feature>
<reference evidence="10" key="3">
    <citation type="submission" date="2020-12" db="UniProtKB">
        <authorList>
            <consortium name="EnsemblPlants"/>
        </authorList>
    </citation>
    <scope>IDENTIFICATION</scope>
</reference>
<evidence type="ECO:0000256" key="3">
    <source>
        <dbReference type="ARBA" id="ARBA00022737"/>
    </source>
</evidence>
<dbReference type="Pfam" id="PF12947">
    <property type="entry name" value="EGF_3"/>
    <property type="match status" value="1"/>
</dbReference>
<dbReference type="SMART" id="SM00179">
    <property type="entry name" value="EGF_CA"/>
    <property type="match status" value="1"/>
</dbReference>
<name>A0A2K1L6N7_PHYPA</name>
<dbReference type="GO" id="GO:0005509">
    <property type="term" value="F:calcium ion binding"/>
    <property type="evidence" value="ECO:0007669"/>
    <property type="project" value="InterPro"/>
</dbReference>
<reference evidence="9 11" key="2">
    <citation type="journal article" date="2018" name="Plant J.">
        <title>The Physcomitrella patens chromosome-scale assembly reveals moss genome structure and evolution.</title>
        <authorList>
            <person name="Lang D."/>
            <person name="Ullrich K.K."/>
            <person name="Murat F."/>
            <person name="Fuchs J."/>
            <person name="Jenkins J."/>
            <person name="Haas F.B."/>
            <person name="Piednoel M."/>
            <person name="Gundlach H."/>
            <person name="Van Bel M."/>
            <person name="Meyberg R."/>
            <person name="Vives C."/>
            <person name="Morata J."/>
            <person name="Symeonidi A."/>
            <person name="Hiss M."/>
            <person name="Muchero W."/>
            <person name="Kamisugi Y."/>
            <person name="Saleh O."/>
            <person name="Blanc G."/>
            <person name="Decker E.L."/>
            <person name="van Gessel N."/>
            <person name="Grimwood J."/>
            <person name="Hayes R.D."/>
            <person name="Graham S.W."/>
            <person name="Gunter L.E."/>
            <person name="McDaniel S.F."/>
            <person name="Hoernstein S.N.W."/>
            <person name="Larsson A."/>
            <person name="Li F.W."/>
            <person name="Perroud P.F."/>
            <person name="Phillips J."/>
            <person name="Ranjan P."/>
            <person name="Rokshar D.S."/>
            <person name="Rothfels C.J."/>
            <person name="Schneider L."/>
            <person name="Shu S."/>
            <person name="Stevenson D.W."/>
            <person name="Thummler F."/>
            <person name="Tillich M."/>
            <person name="Villarreal Aguilar J.C."/>
            <person name="Widiez T."/>
            <person name="Wong G.K."/>
            <person name="Wymore A."/>
            <person name="Zhang Y."/>
            <person name="Zimmer A.D."/>
            <person name="Quatrano R.S."/>
            <person name="Mayer K.F.X."/>
            <person name="Goodstein D."/>
            <person name="Casacuberta J.M."/>
            <person name="Vandepoele K."/>
            <person name="Reski R."/>
            <person name="Cuming A.C."/>
            <person name="Tuskan G.A."/>
            <person name="Maumus F."/>
            <person name="Salse J."/>
            <person name="Schmutz J."/>
            <person name="Rensing S.A."/>
        </authorList>
    </citation>
    <scope>NUCLEOTIDE SEQUENCE [LARGE SCALE GENOMIC DNA]</scope>
    <source>
        <strain evidence="10 11">cv. Gransden 2004</strain>
    </source>
</reference>
<feature type="transmembrane region" description="Helical" evidence="7">
    <location>
        <begin position="97"/>
        <end position="119"/>
    </location>
</feature>
<dbReference type="PROSITE" id="PS00010">
    <property type="entry name" value="ASX_HYDROXYL"/>
    <property type="match status" value="1"/>
</dbReference>
<dbReference type="RefSeq" id="XP_024372277.1">
    <property type="nucleotide sequence ID" value="XM_024516509.2"/>
</dbReference>
<keyword evidence="4" id="KW-1015">Disulfide bond</keyword>
<dbReference type="EnsemblPlants" id="Pp3c1_3100V3.1">
    <property type="protein sequence ID" value="Pp3c1_3100V3.1"/>
    <property type="gene ID" value="Pp3c1_3100"/>
</dbReference>
<dbReference type="InterPro" id="IPR000152">
    <property type="entry name" value="EGF-type_Asp/Asn_hydroxyl_site"/>
</dbReference>
<dbReference type="EnsemblPlants" id="Pp3c1_3100V3.2">
    <property type="protein sequence ID" value="Pp3c1_3100V3.2"/>
    <property type="gene ID" value="Pp3c1_3100"/>
</dbReference>
<accession>A0A2K1L6N7</accession>